<gene>
    <name evidence="1" type="ORF">PBRASI_LOCUS9483</name>
</gene>
<sequence>MSESQFPRSLFPQFTEDELKEIGQPFEEHEEIELFINREHVSSQRQVSTDVEHRKMEATLTVMKGRTIQRSGKKAILHLPPQDPKPKLSLGMTVNIVVKFLDPMKFPVQSRYTTQMLKDLY</sequence>
<dbReference type="Proteomes" id="UP000789739">
    <property type="component" value="Unassembled WGS sequence"/>
</dbReference>
<organism evidence="1 2">
    <name type="scientific">Paraglomus brasilianum</name>
    <dbReference type="NCBI Taxonomy" id="144538"/>
    <lineage>
        <taxon>Eukaryota</taxon>
        <taxon>Fungi</taxon>
        <taxon>Fungi incertae sedis</taxon>
        <taxon>Mucoromycota</taxon>
        <taxon>Glomeromycotina</taxon>
        <taxon>Glomeromycetes</taxon>
        <taxon>Paraglomerales</taxon>
        <taxon>Paraglomeraceae</taxon>
        <taxon>Paraglomus</taxon>
    </lineage>
</organism>
<dbReference type="AlphaFoldDB" id="A0A9N9GYC9"/>
<dbReference type="EMBL" id="CAJVPI010002097">
    <property type="protein sequence ID" value="CAG8635524.1"/>
    <property type="molecule type" value="Genomic_DNA"/>
</dbReference>
<name>A0A9N9GYC9_9GLOM</name>
<evidence type="ECO:0000313" key="1">
    <source>
        <dbReference type="EMBL" id="CAG8635524.1"/>
    </source>
</evidence>
<keyword evidence="2" id="KW-1185">Reference proteome</keyword>
<dbReference type="OrthoDB" id="2445956at2759"/>
<accession>A0A9N9GYC9</accession>
<protein>
    <submittedName>
        <fullName evidence="1">49_t:CDS:1</fullName>
    </submittedName>
</protein>
<reference evidence="1" key="1">
    <citation type="submission" date="2021-06" db="EMBL/GenBank/DDBJ databases">
        <authorList>
            <person name="Kallberg Y."/>
            <person name="Tangrot J."/>
            <person name="Rosling A."/>
        </authorList>
    </citation>
    <scope>NUCLEOTIDE SEQUENCE</scope>
    <source>
        <strain evidence="1">BR232B</strain>
    </source>
</reference>
<comment type="caution">
    <text evidence="1">The sequence shown here is derived from an EMBL/GenBank/DDBJ whole genome shotgun (WGS) entry which is preliminary data.</text>
</comment>
<evidence type="ECO:0000313" key="2">
    <source>
        <dbReference type="Proteomes" id="UP000789739"/>
    </source>
</evidence>
<proteinExistence type="predicted"/>